<dbReference type="RefSeq" id="WP_145225952.1">
    <property type="nucleotide sequence ID" value="NZ_VIVQ01000001.1"/>
</dbReference>
<gene>
    <name evidence="4" type="ORF">BKA23_0961</name>
</gene>
<feature type="compositionally biased region" description="Basic and acidic residues" evidence="3">
    <location>
        <begin position="174"/>
        <end position="183"/>
    </location>
</feature>
<dbReference type="PANTHER" id="PTHR43384">
    <property type="entry name" value="SEPTUM SITE-DETERMINING PROTEIN MIND HOMOLOG, CHLOROPLASTIC-RELATED"/>
    <property type="match status" value="1"/>
</dbReference>
<dbReference type="InterPro" id="IPR027417">
    <property type="entry name" value="P-loop_NTPase"/>
</dbReference>
<dbReference type="InterPro" id="IPR050625">
    <property type="entry name" value="ParA/MinD_ATPase"/>
</dbReference>
<proteinExistence type="predicted"/>
<keyword evidence="4" id="KW-0969">Cilium</keyword>
<dbReference type="GO" id="GO:0051782">
    <property type="term" value="P:negative regulation of cell division"/>
    <property type="evidence" value="ECO:0007669"/>
    <property type="project" value="TreeGrafter"/>
</dbReference>
<evidence type="ECO:0000313" key="5">
    <source>
        <dbReference type="Proteomes" id="UP000318297"/>
    </source>
</evidence>
<evidence type="ECO:0000313" key="4">
    <source>
        <dbReference type="EMBL" id="TWE12165.1"/>
    </source>
</evidence>
<reference evidence="4 5" key="1">
    <citation type="submission" date="2019-06" db="EMBL/GenBank/DDBJ databases">
        <title>Sequencing the genomes of 1000 actinobacteria strains.</title>
        <authorList>
            <person name="Klenk H.-P."/>
        </authorList>
    </citation>
    <scope>NUCLEOTIDE SEQUENCE [LARGE SCALE GENOMIC DNA]</scope>
    <source>
        <strain evidence="4 5">DSM 19560</strain>
    </source>
</reference>
<dbReference type="GO" id="GO:0009898">
    <property type="term" value="C:cytoplasmic side of plasma membrane"/>
    <property type="evidence" value="ECO:0007669"/>
    <property type="project" value="TreeGrafter"/>
</dbReference>
<feature type="region of interest" description="Disordered" evidence="3">
    <location>
        <begin position="168"/>
        <end position="195"/>
    </location>
</feature>
<dbReference type="EMBL" id="VIVQ01000001">
    <property type="protein sequence ID" value="TWE12165.1"/>
    <property type="molecule type" value="Genomic_DNA"/>
</dbReference>
<dbReference type="PANTHER" id="PTHR43384:SF6">
    <property type="entry name" value="SEPTUM SITE-DETERMINING PROTEIN MIND HOMOLOG, CHLOROPLASTIC"/>
    <property type="match status" value="1"/>
</dbReference>
<evidence type="ECO:0000256" key="2">
    <source>
        <dbReference type="ARBA" id="ARBA00022840"/>
    </source>
</evidence>
<dbReference type="Proteomes" id="UP000318297">
    <property type="component" value="Unassembled WGS sequence"/>
</dbReference>
<feature type="region of interest" description="Disordered" evidence="3">
    <location>
        <begin position="121"/>
        <end position="147"/>
    </location>
</feature>
<keyword evidence="1" id="KW-0547">Nucleotide-binding</keyword>
<keyword evidence="5" id="KW-1185">Reference proteome</keyword>
<comment type="caution">
    <text evidence="4">The sequence shown here is derived from an EMBL/GenBank/DDBJ whole genome shotgun (WGS) entry which is preliminary data.</text>
</comment>
<dbReference type="GO" id="GO:0005524">
    <property type="term" value="F:ATP binding"/>
    <property type="evidence" value="ECO:0007669"/>
    <property type="project" value="UniProtKB-KW"/>
</dbReference>
<organism evidence="4 5">
    <name type="scientific">Rudaeicoccus suwonensis</name>
    <dbReference type="NCBI Taxonomy" id="657409"/>
    <lineage>
        <taxon>Bacteria</taxon>
        <taxon>Bacillati</taxon>
        <taxon>Actinomycetota</taxon>
        <taxon>Actinomycetes</taxon>
        <taxon>Micrococcales</taxon>
        <taxon>Dermacoccaceae</taxon>
        <taxon>Rudaeicoccus</taxon>
    </lineage>
</organism>
<evidence type="ECO:0000256" key="1">
    <source>
        <dbReference type="ARBA" id="ARBA00022741"/>
    </source>
</evidence>
<sequence>MSIGVVTGIGVHMEATVAASIGAANGVRLVRRCPDVADLLAVAGAHRAEVAVIATDLPGLDRSVVGDLRSAGLGIVGVHAPGDEEHQRVLQQWGITSRVPSDASSAVLEAAVQAAARVVTTDTESVTSGRHREAAAPDDHGSERMPHAGAADLDRELADLSAGGAAAYAAGDPFHPHGDRDGDVPEPDGAGDRRGQVVVVWGPPGSPGRTVVAVNLAAEAARLGVPTLLIDADTHAASIAQHLALLDEAPGIAAATRLADSGHLDVPGLAAVAPEVAPALRVLTGLPLADRWPEVREDALEAVLEHSRSVAALVVVDVAASLEDDEDLSYDTAAPRRNAATLTALGAADTVLAVGAADPVGLQRLVRGLTELRAVVGGSPRVVVNKVRAASVGNSPERKVTEALARFAGVDDVTLVSDDRAACDGALLAGRTLAEHAANSPARQQIQALASVLAEVPVPTSRRRLART</sequence>
<keyword evidence="2" id="KW-0067">ATP-binding</keyword>
<keyword evidence="4" id="KW-0966">Cell projection</keyword>
<dbReference type="AlphaFoldDB" id="A0A561E967"/>
<name>A0A561E967_9MICO</name>
<dbReference type="GO" id="GO:0005829">
    <property type="term" value="C:cytosol"/>
    <property type="evidence" value="ECO:0007669"/>
    <property type="project" value="TreeGrafter"/>
</dbReference>
<dbReference type="Gene3D" id="3.40.50.300">
    <property type="entry name" value="P-loop containing nucleotide triphosphate hydrolases"/>
    <property type="match status" value="1"/>
</dbReference>
<feature type="compositionally biased region" description="Basic and acidic residues" evidence="3">
    <location>
        <begin position="130"/>
        <end position="147"/>
    </location>
</feature>
<protein>
    <submittedName>
        <fullName evidence="4">MinD-like ATPase involved in chromosome partitioning or flagellar assembly</fullName>
    </submittedName>
</protein>
<accession>A0A561E967</accession>
<keyword evidence="4" id="KW-0282">Flagellum</keyword>
<dbReference type="OrthoDB" id="3217709at2"/>
<dbReference type="SUPFAM" id="SSF52540">
    <property type="entry name" value="P-loop containing nucleoside triphosphate hydrolases"/>
    <property type="match status" value="1"/>
</dbReference>
<evidence type="ECO:0000256" key="3">
    <source>
        <dbReference type="SAM" id="MobiDB-lite"/>
    </source>
</evidence>
<dbReference type="GO" id="GO:0016887">
    <property type="term" value="F:ATP hydrolysis activity"/>
    <property type="evidence" value="ECO:0007669"/>
    <property type="project" value="TreeGrafter"/>
</dbReference>